<dbReference type="Pfam" id="PF03009">
    <property type="entry name" value="GDPD"/>
    <property type="match status" value="1"/>
</dbReference>
<accession>I3XA55</accession>
<dbReference type="Proteomes" id="UP000006180">
    <property type="component" value="Chromosome"/>
</dbReference>
<evidence type="ECO:0000313" key="3">
    <source>
        <dbReference type="Proteomes" id="UP000006180"/>
    </source>
</evidence>
<dbReference type="PANTHER" id="PTHR46211:SF1">
    <property type="entry name" value="GLYCEROPHOSPHODIESTER PHOSPHODIESTERASE, CYTOPLASMIC"/>
    <property type="match status" value="1"/>
</dbReference>
<dbReference type="PATRIC" id="fig|1185652.3.peg.4387"/>
<organism evidence="2 3">
    <name type="scientific">Sinorhizobium fredii (strain USDA 257)</name>
    <dbReference type="NCBI Taxonomy" id="1185652"/>
    <lineage>
        <taxon>Bacteria</taxon>
        <taxon>Pseudomonadati</taxon>
        <taxon>Pseudomonadota</taxon>
        <taxon>Alphaproteobacteria</taxon>
        <taxon>Hyphomicrobiales</taxon>
        <taxon>Rhizobiaceae</taxon>
        <taxon>Sinorhizobium/Ensifer group</taxon>
        <taxon>Sinorhizobium</taxon>
    </lineage>
</organism>
<protein>
    <recommendedName>
        <fullName evidence="1">GP-PDE domain-containing protein</fullName>
    </recommendedName>
</protein>
<evidence type="ECO:0000313" key="2">
    <source>
        <dbReference type="EMBL" id="AFL52761.1"/>
    </source>
</evidence>
<dbReference type="AlphaFoldDB" id="I3XA55"/>
<dbReference type="PROSITE" id="PS51704">
    <property type="entry name" value="GP_PDE"/>
    <property type="match status" value="1"/>
</dbReference>
<dbReference type="Gene3D" id="3.20.20.190">
    <property type="entry name" value="Phosphatidylinositol (PI) phosphodiesterase"/>
    <property type="match status" value="1"/>
</dbReference>
<dbReference type="InterPro" id="IPR030395">
    <property type="entry name" value="GP_PDE_dom"/>
</dbReference>
<sequence length="252" mass="27101">MSSDLWIGRSGRKPLIVAHRGGAALAAENTVEALRAAEGAGADAIETDIRVTKDGAFVCMHDDDLRRLCGDARSVSAVDLATLRQLLPSTMTLHEALAASGPLGVLLDIKLNDPVPLALIIDEVARANAIERTMLGLRSFDLIACARSVRPDIAILAFVEDPDSAAQARDAGADWFRLWQGAASPERAAIVRDAGLRLAVMVGQPRSIPLPEYPPFPVGLIDREGLEQVHRIEPDAILLDDARLAMDILRRN</sequence>
<gene>
    <name evidence="2" type="ORF">USDA257_c42220</name>
</gene>
<proteinExistence type="predicted"/>
<dbReference type="eggNOG" id="COG0584">
    <property type="taxonomic scope" value="Bacteria"/>
</dbReference>
<evidence type="ECO:0000259" key="1">
    <source>
        <dbReference type="PROSITE" id="PS51704"/>
    </source>
</evidence>
<dbReference type="HOGENOM" id="CLU_1053239_0_0_5"/>
<dbReference type="RefSeq" id="WP_014764891.1">
    <property type="nucleotide sequence ID" value="NC_018000.1"/>
</dbReference>
<dbReference type="SUPFAM" id="SSF51695">
    <property type="entry name" value="PLC-like phosphodiesterases"/>
    <property type="match status" value="1"/>
</dbReference>
<dbReference type="PANTHER" id="PTHR46211">
    <property type="entry name" value="GLYCEROPHOSPHORYL DIESTER PHOSPHODIESTERASE"/>
    <property type="match status" value="1"/>
</dbReference>
<dbReference type="InterPro" id="IPR017946">
    <property type="entry name" value="PLC-like_Pdiesterase_TIM-brl"/>
</dbReference>
<dbReference type="EMBL" id="CP003563">
    <property type="protein sequence ID" value="AFL52761.1"/>
    <property type="molecule type" value="Genomic_DNA"/>
</dbReference>
<dbReference type="GO" id="GO:0006629">
    <property type="term" value="P:lipid metabolic process"/>
    <property type="evidence" value="ECO:0007669"/>
    <property type="project" value="InterPro"/>
</dbReference>
<dbReference type="KEGG" id="sfd:USDA257_c42220"/>
<feature type="domain" description="GP-PDE" evidence="1">
    <location>
        <begin position="14"/>
        <end position="252"/>
    </location>
</feature>
<dbReference type="STRING" id="1185652.USDA257_c42220"/>
<dbReference type="GO" id="GO:0008081">
    <property type="term" value="F:phosphoric diester hydrolase activity"/>
    <property type="evidence" value="ECO:0007669"/>
    <property type="project" value="InterPro"/>
</dbReference>
<reference evidence="2 3" key="1">
    <citation type="journal article" date="2012" name="J. Bacteriol.">
        <title>Complete genome sequence of the broad-host-range strain Sinorhizobium fredii USDA257.</title>
        <authorList>
            <person name="Schuldes J."/>
            <person name="Rodriguez Orbegoso M."/>
            <person name="Schmeisser C."/>
            <person name="Krishnan H.B."/>
            <person name="Daniel R."/>
            <person name="Streit W.R."/>
        </authorList>
    </citation>
    <scope>NUCLEOTIDE SEQUENCE [LARGE SCALE GENOMIC DNA]</scope>
    <source>
        <strain evidence="2 3">USDA 257</strain>
    </source>
</reference>
<name>I3XA55_SINF2</name>